<sequence length="394" mass="42936">MPGTQGQEVRQLLLPDLGRKKALSMKKSVLFAFALLLGALGMISCEKNAGTDTPGPDAAVDRRALLTYWADSLMKPGYQRLNDKLVVLKAKTTAFTAAPSQATLQEARDAWQLAYVEWQKVEMFEVGPAEQASLRNHFNIYPADVTGINNNISTGSYNFELSTAIPQQGFPALDYLLNGSAADDAAIAQLFATSANHRRYLTDVVTEMEQTFGTVYTQWNGSYRDTFIANTGTDASSSLSRVINAYSQYFERYLRAGKVGIPAGVMTGTPLPAKMEAYYFRGGLPLQLALTAHTAVQKFFNGRAGQPSLKSYLDALGAKDSRTGQALSSLISTQFDASYQQLYSLSPDLYTALTARNADAVASYNEMQKAVRMIKVDMTSALGITVTYVDNDGD</sequence>
<reference evidence="4 5" key="1">
    <citation type="submission" date="2019-08" db="EMBL/GenBank/DDBJ databases">
        <authorList>
            <person name="Seo M.-J."/>
        </authorList>
    </citation>
    <scope>NUCLEOTIDE SEQUENCE [LARGE SCALE GENOMIC DNA]</scope>
    <source>
        <strain evidence="4 5">KIGAM108</strain>
    </source>
</reference>
<evidence type="ECO:0000256" key="2">
    <source>
        <dbReference type="ARBA" id="ARBA00022729"/>
    </source>
</evidence>
<gene>
    <name evidence="4" type="ORF">FY528_07970</name>
</gene>
<organism evidence="4 5">
    <name type="scientific">Hymenobacter lutimineralis</name>
    <dbReference type="NCBI Taxonomy" id="2606448"/>
    <lineage>
        <taxon>Bacteria</taxon>
        <taxon>Pseudomonadati</taxon>
        <taxon>Bacteroidota</taxon>
        <taxon>Cytophagia</taxon>
        <taxon>Cytophagales</taxon>
        <taxon>Hymenobacteraceae</taxon>
        <taxon>Hymenobacter</taxon>
    </lineage>
</organism>
<protein>
    <submittedName>
        <fullName evidence="4">Imelysin family protein</fullName>
    </submittedName>
</protein>
<proteinExistence type="predicted"/>
<dbReference type="GO" id="GO:0030313">
    <property type="term" value="C:cell envelope"/>
    <property type="evidence" value="ECO:0007669"/>
    <property type="project" value="UniProtKB-SubCell"/>
</dbReference>
<keyword evidence="5" id="KW-1185">Reference proteome</keyword>
<accession>A0A5D6V829</accession>
<evidence type="ECO:0000256" key="1">
    <source>
        <dbReference type="ARBA" id="ARBA00004196"/>
    </source>
</evidence>
<name>A0A5D6V829_9BACT</name>
<evidence type="ECO:0000313" key="4">
    <source>
        <dbReference type="EMBL" id="TYZ10979.1"/>
    </source>
</evidence>
<dbReference type="Proteomes" id="UP000322791">
    <property type="component" value="Unassembled WGS sequence"/>
</dbReference>
<feature type="domain" description="Imelysin-like" evidence="3">
    <location>
        <begin position="76"/>
        <end position="353"/>
    </location>
</feature>
<dbReference type="InterPro" id="IPR018976">
    <property type="entry name" value="Imelysin-like"/>
</dbReference>
<keyword evidence="2" id="KW-0732">Signal</keyword>
<dbReference type="Gene3D" id="1.20.1420.20">
    <property type="entry name" value="M75 peptidase, HXXE motif"/>
    <property type="match status" value="1"/>
</dbReference>
<dbReference type="InterPro" id="IPR034984">
    <property type="entry name" value="Imelysin-like_IPPA"/>
</dbReference>
<dbReference type="CDD" id="cd14659">
    <property type="entry name" value="Imelysin-like_IPPA"/>
    <property type="match status" value="1"/>
</dbReference>
<dbReference type="EMBL" id="VTHL01000006">
    <property type="protein sequence ID" value="TYZ10979.1"/>
    <property type="molecule type" value="Genomic_DNA"/>
</dbReference>
<dbReference type="Pfam" id="PF09375">
    <property type="entry name" value="Peptidase_M75"/>
    <property type="match status" value="1"/>
</dbReference>
<evidence type="ECO:0000259" key="3">
    <source>
        <dbReference type="Pfam" id="PF09375"/>
    </source>
</evidence>
<comment type="caution">
    <text evidence="4">The sequence shown here is derived from an EMBL/GenBank/DDBJ whole genome shotgun (WGS) entry which is preliminary data.</text>
</comment>
<dbReference type="AlphaFoldDB" id="A0A5D6V829"/>
<dbReference type="InterPro" id="IPR038352">
    <property type="entry name" value="Imelysin_sf"/>
</dbReference>
<evidence type="ECO:0000313" key="5">
    <source>
        <dbReference type="Proteomes" id="UP000322791"/>
    </source>
</evidence>
<comment type="subcellular location">
    <subcellularLocation>
        <location evidence="1">Cell envelope</location>
    </subcellularLocation>
</comment>